<proteinExistence type="predicted"/>
<dbReference type="EMBL" id="QRDX01000003">
    <property type="protein sequence ID" value="RED48820.1"/>
    <property type="molecule type" value="Genomic_DNA"/>
</dbReference>
<organism evidence="2 3">
    <name type="scientific">Seonamhaeicola aphaedonensis</name>
    <dbReference type="NCBI Taxonomy" id="1461338"/>
    <lineage>
        <taxon>Bacteria</taxon>
        <taxon>Pseudomonadati</taxon>
        <taxon>Bacteroidota</taxon>
        <taxon>Flavobacteriia</taxon>
        <taxon>Flavobacteriales</taxon>
        <taxon>Flavobacteriaceae</taxon>
    </lineage>
</organism>
<feature type="region of interest" description="Disordered" evidence="1">
    <location>
        <begin position="82"/>
        <end position="103"/>
    </location>
</feature>
<name>A0A3D9HH74_9FLAO</name>
<comment type="caution">
    <text evidence="2">The sequence shown here is derived from an EMBL/GenBank/DDBJ whole genome shotgun (WGS) entry which is preliminary data.</text>
</comment>
<reference evidence="2 3" key="1">
    <citation type="submission" date="2018-07" db="EMBL/GenBank/DDBJ databases">
        <title>Genomic Encyclopedia of Type Strains, Phase III (KMG-III): the genomes of soil and plant-associated and newly described type strains.</title>
        <authorList>
            <person name="Whitman W."/>
        </authorList>
    </citation>
    <scope>NUCLEOTIDE SEQUENCE [LARGE SCALE GENOMIC DNA]</scope>
    <source>
        <strain evidence="2 3">CECT 8487</strain>
    </source>
</reference>
<protein>
    <submittedName>
        <fullName evidence="2">Uncharacterized protein</fullName>
    </submittedName>
</protein>
<gene>
    <name evidence="2" type="ORF">DFQ02_103150</name>
</gene>
<feature type="compositionally biased region" description="Polar residues" evidence="1">
    <location>
        <begin position="87"/>
        <end position="103"/>
    </location>
</feature>
<dbReference type="OrthoDB" id="9900242at2"/>
<evidence type="ECO:0000313" key="3">
    <source>
        <dbReference type="Proteomes" id="UP000256629"/>
    </source>
</evidence>
<sequence length="212" mass="24346">METNQDGHIVIVLSNKGYVAVENNQMFQLWKNKCLKDIYQELKTRYPKFKISLGSLEKIHFNKVVEVCNKYLNKTPETELITETTEVSSQKSNTNSNKDLETGNNKMKANQKVKIKAATVIGINITAGVFHLGFQSMADLICYGEAKLIDQLNVFDKTVEEIMKARKDKTLETQQYLLKTPEKAKQKASQFYCRIKEIKDNAKSEYNQFQTS</sequence>
<dbReference type="Proteomes" id="UP000256629">
    <property type="component" value="Unassembled WGS sequence"/>
</dbReference>
<accession>A0A3D9HH74</accession>
<dbReference type="AlphaFoldDB" id="A0A3D9HH74"/>
<dbReference type="RefSeq" id="WP_116040198.1">
    <property type="nucleotide sequence ID" value="NZ_QRDX01000003.1"/>
</dbReference>
<evidence type="ECO:0000256" key="1">
    <source>
        <dbReference type="SAM" id="MobiDB-lite"/>
    </source>
</evidence>
<evidence type="ECO:0000313" key="2">
    <source>
        <dbReference type="EMBL" id="RED48820.1"/>
    </source>
</evidence>
<keyword evidence="3" id="KW-1185">Reference proteome</keyword>